<feature type="region of interest" description="Disordered" evidence="1">
    <location>
        <begin position="1"/>
        <end position="22"/>
    </location>
</feature>
<comment type="caution">
    <text evidence="2">The sequence shown here is derived from an EMBL/GenBank/DDBJ whole genome shotgun (WGS) entry which is preliminary data.</text>
</comment>
<name>A0A1X0Y5M9_9BACT</name>
<evidence type="ECO:0000313" key="3">
    <source>
        <dbReference type="Proteomes" id="UP000193136"/>
    </source>
</evidence>
<gene>
    <name evidence="2" type="ORF">B5V00_07770</name>
</gene>
<dbReference type="STRING" id="1969733.B5V00_07770"/>
<evidence type="ECO:0000313" key="2">
    <source>
        <dbReference type="EMBL" id="ORJ60455.1"/>
    </source>
</evidence>
<evidence type="ECO:0000256" key="1">
    <source>
        <dbReference type="SAM" id="MobiDB-lite"/>
    </source>
</evidence>
<reference evidence="2 3" key="1">
    <citation type="submission" date="2017-03" db="EMBL/GenBank/DDBJ databases">
        <title>Genome sequence of Geothermobacter sp. EPR-M, Deep-Sea Iron Reducer.</title>
        <authorList>
            <person name="Tully B."/>
            <person name="Savalia P."/>
            <person name="Abuyen K."/>
            <person name="Baughan C."/>
            <person name="Romero E."/>
            <person name="Ronkowski C."/>
            <person name="Torres B."/>
            <person name="Tremblay J."/>
            <person name="Trujillo A."/>
            <person name="Tyler M."/>
            <person name="Perez-Rodriguez I."/>
            <person name="Amend J."/>
        </authorList>
    </citation>
    <scope>NUCLEOTIDE SEQUENCE [LARGE SCALE GENOMIC DNA]</scope>
    <source>
        <strain evidence="2 3">EPR-M</strain>
    </source>
</reference>
<dbReference type="AlphaFoldDB" id="A0A1X0Y5M9"/>
<dbReference type="EMBL" id="NAAD01000008">
    <property type="protein sequence ID" value="ORJ60455.1"/>
    <property type="molecule type" value="Genomic_DNA"/>
</dbReference>
<accession>A0A1X0Y5M9</accession>
<keyword evidence="3" id="KW-1185">Reference proteome</keyword>
<proteinExistence type="predicted"/>
<protein>
    <submittedName>
        <fullName evidence="2">Uncharacterized protein</fullName>
    </submittedName>
</protein>
<dbReference type="Proteomes" id="UP000193136">
    <property type="component" value="Unassembled WGS sequence"/>
</dbReference>
<sequence>MNARRWPHPVASGLQARTKMPGTPSLELQLPKDRLANFFPLFQEGVEVEVEVGHTVRQMLMEQFNISRDYQANRITTIFLNHKAVDDAATAVIEDGATLALSGAMPGLVGATMRSGGHLAAMRDGITYRNPEQAPATGRGRIRLKLFNLLLPELAPRILLHGILLEPQRFSSLFAELPESFHSGDRLSVADKRLRENEHLELRVLFGDRKP</sequence>
<organism evidence="2 3">
    <name type="scientific">Geothermobacter hydrogeniphilus</name>
    <dbReference type="NCBI Taxonomy" id="1969733"/>
    <lineage>
        <taxon>Bacteria</taxon>
        <taxon>Pseudomonadati</taxon>
        <taxon>Thermodesulfobacteriota</taxon>
        <taxon>Desulfuromonadia</taxon>
        <taxon>Desulfuromonadales</taxon>
        <taxon>Geothermobacteraceae</taxon>
        <taxon>Geothermobacter</taxon>
    </lineage>
</organism>